<organism evidence="3 4">
    <name type="scientific">Paractinoplanes pyxinae</name>
    <dbReference type="NCBI Taxonomy" id="2997416"/>
    <lineage>
        <taxon>Bacteria</taxon>
        <taxon>Bacillati</taxon>
        <taxon>Actinomycetota</taxon>
        <taxon>Actinomycetes</taxon>
        <taxon>Micromonosporales</taxon>
        <taxon>Micromonosporaceae</taxon>
        <taxon>Paractinoplanes</taxon>
    </lineage>
</organism>
<evidence type="ECO:0000313" key="3">
    <source>
        <dbReference type="EMBL" id="MCY1138022.1"/>
    </source>
</evidence>
<keyword evidence="1" id="KW-0802">TPR repeat</keyword>
<dbReference type="SUPFAM" id="SSF48452">
    <property type="entry name" value="TPR-like"/>
    <property type="match status" value="2"/>
</dbReference>
<proteinExistence type="predicted"/>
<accession>A0ABT4AUZ6</accession>
<dbReference type="PROSITE" id="PS50943">
    <property type="entry name" value="HTH_CROC1"/>
    <property type="match status" value="1"/>
</dbReference>
<protein>
    <submittedName>
        <fullName evidence="3">Tetratricopeptide repeat protein</fullName>
    </submittedName>
</protein>
<dbReference type="InterPro" id="IPR019734">
    <property type="entry name" value="TPR_rpt"/>
</dbReference>
<comment type="caution">
    <text evidence="3">The sequence shown here is derived from an EMBL/GenBank/DDBJ whole genome shotgun (WGS) entry which is preliminary data.</text>
</comment>
<dbReference type="SMART" id="SM00028">
    <property type="entry name" value="TPR"/>
    <property type="match status" value="5"/>
</dbReference>
<dbReference type="Pfam" id="PF13424">
    <property type="entry name" value="TPR_12"/>
    <property type="match status" value="2"/>
</dbReference>
<reference evidence="3" key="1">
    <citation type="submission" date="2022-11" db="EMBL/GenBank/DDBJ databases">
        <authorList>
            <person name="Somphong A."/>
            <person name="Phongsopitanun W."/>
        </authorList>
    </citation>
    <scope>NUCLEOTIDE SEQUENCE</scope>
    <source>
        <strain evidence="3">Pm04-4</strain>
    </source>
</reference>
<dbReference type="Proteomes" id="UP001151002">
    <property type="component" value="Unassembled WGS sequence"/>
</dbReference>
<dbReference type="SMART" id="SM00530">
    <property type="entry name" value="HTH_XRE"/>
    <property type="match status" value="1"/>
</dbReference>
<dbReference type="Gene3D" id="1.25.40.10">
    <property type="entry name" value="Tetratricopeptide repeat domain"/>
    <property type="match status" value="1"/>
</dbReference>
<dbReference type="Gene3D" id="1.10.260.40">
    <property type="entry name" value="lambda repressor-like DNA-binding domains"/>
    <property type="match status" value="1"/>
</dbReference>
<dbReference type="Gene3D" id="3.40.50.300">
    <property type="entry name" value="P-loop containing nucleotide triphosphate hydrolases"/>
    <property type="match status" value="1"/>
</dbReference>
<gene>
    <name evidence="3" type="ORF">OWR29_08440</name>
</gene>
<dbReference type="RefSeq" id="WP_267561993.1">
    <property type="nucleotide sequence ID" value="NZ_JAPNTZ010000003.1"/>
</dbReference>
<dbReference type="InterPro" id="IPR001387">
    <property type="entry name" value="Cro/C1-type_HTH"/>
</dbReference>
<dbReference type="Pfam" id="PF13560">
    <property type="entry name" value="HTH_31"/>
    <property type="match status" value="1"/>
</dbReference>
<dbReference type="EMBL" id="JAPNTZ010000003">
    <property type="protein sequence ID" value="MCY1138022.1"/>
    <property type="molecule type" value="Genomic_DNA"/>
</dbReference>
<dbReference type="SUPFAM" id="SSF52540">
    <property type="entry name" value="P-loop containing nucleoside triphosphate hydrolases"/>
    <property type="match status" value="1"/>
</dbReference>
<sequence length="751" mass="80146">MTGGSGFGLAVRAHRRRLGLSQEDLAERIGVSISTIGKVEAGRISQPRPATVRLLADAFGLTGDARDSFCQGADEVAPAARPATQLPPDVHSFTGRADELARLDALLAGSGTRPAVAVISALSGMAGIGKTSLAVHWAHRVAAQFPDGQLYVNLRGFDPSGRVMDPADAIRGFLDALGVAPGQIPASPDAQAARYRSLLAGRRVLVVLDNARDAEQVRALLPGSPTALVLVTSRNQLTGLLATDGAHPLNLGALSPRESRDLLNDRLGIERVDAEPGAVPEIVAACAGLPLALSIAAARAQQSGFPLAALVADLTEAGRLNALDTGDPLSDVRTIFSWSYATLTPPAARLFRLLGRHPGADLSTVAAAALAGAPVAATRRLLAELTRASLVTEHRPGRFSQHDLLRAYAAELVSPEEAGEALSRLIAHYVHTACTANRLVYPNLDAIAVPLEPRPDGVEAAPIAGHDAAMAWLTTEHANLLAAAAHAAGAGLHTYAWQLAWGLDTFHYRQWHLHDQVATWQAAVTAARHLDRPGVLAYTHRRLGEAYRRLGRPAEGSAQAREALALFDGIGDQCGVADVHLDLSMHAEREGNLEEALQHAERALAATRSAGAATESVELRTARALNTVGWFHALLGDQDAALTFCREALAINTRWGDEENIAFTLDSLGYAHQHRHDYEQAVDHYERAIDAFRRLGYASMTADALERLGDTHHEAGKRDAARTAWTESLDIRTRLELESAESVRVKLRTRS</sequence>
<dbReference type="PRINTS" id="PR00364">
    <property type="entry name" value="DISEASERSIST"/>
</dbReference>
<dbReference type="Pfam" id="PF13374">
    <property type="entry name" value="TPR_10"/>
    <property type="match status" value="1"/>
</dbReference>
<feature type="domain" description="HTH cro/C1-type" evidence="2">
    <location>
        <begin position="11"/>
        <end position="66"/>
    </location>
</feature>
<dbReference type="PANTHER" id="PTHR47691">
    <property type="entry name" value="REGULATOR-RELATED"/>
    <property type="match status" value="1"/>
</dbReference>
<dbReference type="InterPro" id="IPR027417">
    <property type="entry name" value="P-loop_NTPase"/>
</dbReference>
<dbReference type="SUPFAM" id="SSF47413">
    <property type="entry name" value="lambda repressor-like DNA-binding domains"/>
    <property type="match status" value="1"/>
</dbReference>
<dbReference type="InterPro" id="IPR010982">
    <property type="entry name" value="Lambda_DNA-bd_dom_sf"/>
</dbReference>
<dbReference type="PANTHER" id="PTHR47691:SF3">
    <property type="entry name" value="HTH-TYPE TRANSCRIPTIONAL REGULATOR RV0890C-RELATED"/>
    <property type="match status" value="1"/>
</dbReference>
<dbReference type="InterPro" id="IPR011990">
    <property type="entry name" value="TPR-like_helical_dom_sf"/>
</dbReference>
<feature type="repeat" description="TPR" evidence="1">
    <location>
        <begin position="662"/>
        <end position="695"/>
    </location>
</feature>
<evidence type="ECO:0000313" key="4">
    <source>
        <dbReference type="Proteomes" id="UP001151002"/>
    </source>
</evidence>
<evidence type="ECO:0000256" key="1">
    <source>
        <dbReference type="PROSITE-ProRule" id="PRU00339"/>
    </source>
</evidence>
<dbReference type="CDD" id="cd00093">
    <property type="entry name" value="HTH_XRE"/>
    <property type="match status" value="1"/>
</dbReference>
<name>A0ABT4AUZ6_9ACTN</name>
<evidence type="ECO:0000259" key="2">
    <source>
        <dbReference type="PROSITE" id="PS50943"/>
    </source>
</evidence>
<dbReference type="PROSITE" id="PS50005">
    <property type="entry name" value="TPR"/>
    <property type="match status" value="1"/>
</dbReference>
<keyword evidence="4" id="KW-1185">Reference proteome</keyword>